<name>A0A8J3LP86_9ACTN</name>
<accession>A0A8J3LP86</accession>
<evidence type="ECO:0000313" key="3">
    <source>
        <dbReference type="Proteomes" id="UP000660339"/>
    </source>
</evidence>
<dbReference type="Proteomes" id="UP000660339">
    <property type="component" value="Unassembled WGS sequence"/>
</dbReference>
<gene>
    <name evidence="2" type="ORF">Cme02nite_72530</name>
</gene>
<evidence type="ECO:0000256" key="1">
    <source>
        <dbReference type="SAM" id="Phobius"/>
    </source>
</evidence>
<proteinExistence type="predicted"/>
<feature type="transmembrane region" description="Helical" evidence="1">
    <location>
        <begin position="195"/>
        <end position="215"/>
    </location>
</feature>
<reference evidence="2" key="1">
    <citation type="submission" date="2021-01" db="EMBL/GenBank/DDBJ databases">
        <title>Whole genome shotgun sequence of Catellatospora methionotrophica NBRC 14553.</title>
        <authorList>
            <person name="Komaki H."/>
            <person name="Tamura T."/>
        </authorList>
    </citation>
    <scope>NUCLEOTIDE SEQUENCE</scope>
    <source>
        <strain evidence="2">NBRC 14553</strain>
    </source>
</reference>
<evidence type="ECO:0000313" key="2">
    <source>
        <dbReference type="EMBL" id="GIG18921.1"/>
    </source>
</evidence>
<sequence length="257" mass="27591">MPLTFPAHPAAVLPLKLWRPRWFDGVALTAGAVVPDVAYLALDADGRPFADTHTWHALLWWSLPVALAYTWVVRRTVGTVAAHLPGSRWFTWRAYAELAHHRRRWPITAASCLLGAASHVAWDHLTHTDGWIGTVFGVRWADVSAIPWWTVSDLASTIVGTAVTVGIAFRAGRHSTSERVVAADSPRSPQVRPRLFWAATVTSGLAGLLAVPSLPGAEFPAATGVRLLHVAAVALLTGAVAVRISAARERSPAGTPP</sequence>
<dbReference type="EMBL" id="BONJ01000045">
    <property type="protein sequence ID" value="GIG18921.1"/>
    <property type="molecule type" value="Genomic_DNA"/>
</dbReference>
<comment type="caution">
    <text evidence="2">The sequence shown here is derived from an EMBL/GenBank/DDBJ whole genome shotgun (WGS) entry which is preliminary data.</text>
</comment>
<keyword evidence="1" id="KW-0812">Transmembrane</keyword>
<dbReference type="InterPro" id="IPR025238">
    <property type="entry name" value="DUF4184"/>
</dbReference>
<dbReference type="Pfam" id="PF13803">
    <property type="entry name" value="DUF4184"/>
    <property type="match status" value="1"/>
</dbReference>
<evidence type="ECO:0008006" key="4">
    <source>
        <dbReference type="Google" id="ProtNLM"/>
    </source>
</evidence>
<feature type="transmembrane region" description="Helical" evidence="1">
    <location>
        <begin position="227"/>
        <end position="246"/>
    </location>
</feature>
<dbReference type="RefSeq" id="WP_166388852.1">
    <property type="nucleotide sequence ID" value="NZ_BAAATT010000020.1"/>
</dbReference>
<keyword evidence="1" id="KW-0472">Membrane</keyword>
<keyword evidence="1" id="KW-1133">Transmembrane helix</keyword>
<keyword evidence="3" id="KW-1185">Reference proteome</keyword>
<feature type="transmembrane region" description="Helical" evidence="1">
    <location>
        <begin position="54"/>
        <end position="72"/>
    </location>
</feature>
<protein>
    <recommendedName>
        <fullName evidence="4">DUF4184 family protein</fullName>
    </recommendedName>
</protein>
<organism evidence="2 3">
    <name type="scientific">Catellatospora methionotrophica</name>
    <dbReference type="NCBI Taxonomy" id="121620"/>
    <lineage>
        <taxon>Bacteria</taxon>
        <taxon>Bacillati</taxon>
        <taxon>Actinomycetota</taxon>
        <taxon>Actinomycetes</taxon>
        <taxon>Micromonosporales</taxon>
        <taxon>Micromonosporaceae</taxon>
        <taxon>Catellatospora</taxon>
    </lineage>
</organism>
<dbReference type="AlphaFoldDB" id="A0A8J3LP86"/>